<evidence type="ECO:0000256" key="2">
    <source>
        <dbReference type="ARBA" id="ARBA00023235"/>
    </source>
</evidence>
<dbReference type="EMBL" id="CP132315">
    <property type="protein sequence ID" value="WLS04777.1"/>
    <property type="molecule type" value="Genomic_DNA"/>
</dbReference>
<dbReference type="InterPro" id="IPR023750">
    <property type="entry name" value="RbsD-like_sf"/>
</dbReference>
<name>A0ABY9K877_9HYPH</name>
<evidence type="ECO:0000313" key="5">
    <source>
        <dbReference type="Proteomes" id="UP001225788"/>
    </source>
</evidence>
<keyword evidence="5" id="KW-1185">Reference proteome</keyword>
<dbReference type="SUPFAM" id="SSF102546">
    <property type="entry name" value="RbsD-like"/>
    <property type="match status" value="1"/>
</dbReference>
<dbReference type="RefSeq" id="WP_306161007.1">
    <property type="nucleotide sequence ID" value="NZ_CP132315.1"/>
</dbReference>
<keyword evidence="2" id="KW-0413">Isomerase</keyword>
<organism evidence="4 5">
    <name type="scientific">Shinella oryzae</name>
    <dbReference type="NCBI Taxonomy" id="2871820"/>
    <lineage>
        <taxon>Bacteria</taxon>
        <taxon>Pseudomonadati</taxon>
        <taxon>Pseudomonadota</taxon>
        <taxon>Alphaproteobacteria</taxon>
        <taxon>Hyphomicrobiales</taxon>
        <taxon>Rhizobiaceae</taxon>
        <taxon>Shinella</taxon>
    </lineage>
</organism>
<protein>
    <submittedName>
        <fullName evidence="4">RbsD/FucU domain-containing protein</fullName>
    </submittedName>
</protein>
<evidence type="ECO:0000313" key="4">
    <source>
        <dbReference type="EMBL" id="WLS04777.1"/>
    </source>
</evidence>
<evidence type="ECO:0000256" key="1">
    <source>
        <dbReference type="ARBA" id="ARBA00000223"/>
    </source>
</evidence>
<dbReference type="InterPro" id="IPR050443">
    <property type="entry name" value="RbsD/FucU_mutarotase"/>
</dbReference>
<sequence>MLIGIDPILTADLLHALKSMGHNDTIVIADRNFPASSLARRYLPLSGVDAPRVARAILSVMPLDEDPNPASAMTTAAADGRDAVTKELEQVVGQPISLLAPPDFYAEATKAYMIVQSGEPRFYGNLILRKGVLPPQ</sequence>
<comment type="catalytic activity">
    <reaction evidence="3">
        <text>alpha-L-fucose = beta-L-fucose</text>
        <dbReference type="Rhea" id="RHEA:25580"/>
        <dbReference type="ChEBI" id="CHEBI:42548"/>
        <dbReference type="ChEBI" id="CHEBI:42589"/>
        <dbReference type="EC" id="5.1.3.29"/>
    </reaction>
</comment>
<dbReference type="Gene3D" id="3.40.1650.10">
    <property type="entry name" value="RbsD-like domain"/>
    <property type="match status" value="1"/>
</dbReference>
<evidence type="ECO:0000256" key="3">
    <source>
        <dbReference type="ARBA" id="ARBA00036324"/>
    </source>
</evidence>
<comment type="catalytic activity">
    <reaction evidence="1">
        <text>beta-D-ribopyranose = beta-D-ribofuranose</text>
        <dbReference type="Rhea" id="RHEA:25432"/>
        <dbReference type="ChEBI" id="CHEBI:27476"/>
        <dbReference type="ChEBI" id="CHEBI:47002"/>
        <dbReference type="EC" id="5.4.99.62"/>
    </reaction>
</comment>
<geneLocation type="plasmid" evidence="4 5">
    <name>unnamed1</name>
</geneLocation>
<dbReference type="Proteomes" id="UP001225788">
    <property type="component" value="Plasmid unnamed1"/>
</dbReference>
<gene>
    <name evidence="4" type="ORF">Q9315_21520</name>
</gene>
<dbReference type="Pfam" id="PF05025">
    <property type="entry name" value="RbsD_FucU"/>
    <property type="match status" value="1"/>
</dbReference>
<dbReference type="PANTHER" id="PTHR31690">
    <property type="entry name" value="FUCOSE MUTAROTASE"/>
    <property type="match status" value="1"/>
</dbReference>
<dbReference type="InterPro" id="IPR007721">
    <property type="entry name" value="RbsD_FucU"/>
</dbReference>
<proteinExistence type="predicted"/>
<keyword evidence="4" id="KW-0614">Plasmid</keyword>
<reference evidence="4 5" key="1">
    <citation type="submission" date="2023-08" db="EMBL/GenBank/DDBJ databases">
        <title>Pathogen: clinical or host-associated sample.</title>
        <authorList>
            <person name="Hergert J."/>
            <person name="Casey R."/>
            <person name="Wagner J."/>
            <person name="Young E.L."/>
            <person name="Oakeson K.F."/>
        </authorList>
    </citation>
    <scope>NUCLEOTIDE SEQUENCE [LARGE SCALE GENOMIC DNA]</scope>
    <source>
        <strain evidence="4 5">UPHL-collab-2</strain>
        <plasmid evidence="4 5">unnamed1</plasmid>
    </source>
</reference>
<dbReference type="PANTHER" id="PTHR31690:SF4">
    <property type="entry name" value="FUCOSE MUTAROTASE"/>
    <property type="match status" value="1"/>
</dbReference>
<accession>A0ABY9K877</accession>